<reference evidence="7 8" key="1">
    <citation type="submission" date="2020-02" db="EMBL/GenBank/DDBJ databases">
        <title>Esox lucius (northern pike) genome, fEsoLuc1, primary haplotype.</title>
        <authorList>
            <person name="Myers G."/>
            <person name="Karagic N."/>
            <person name="Meyer A."/>
            <person name="Pippel M."/>
            <person name="Reichard M."/>
            <person name="Winkler S."/>
            <person name="Tracey A."/>
            <person name="Sims Y."/>
            <person name="Howe K."/>
            <person name="Rhie A."/>
            <person name="Formenti G."/>
            <person name="Durbin R."/>
            <person name="Fedrigo O."/>
            <person name="Jarvis E.D."/>
        </authorList>
    </citation>
    <scope>NUCLEOTIDE SEQUENCE [LARGE SCALE GENOMIC DNA]</scope>
</reference>
<keyword evidence="6" id="KW-0732">Signal</keyword>
<dbReference type="Pfam" id="PF02024">
    <property type="entry name" value="Leptin"/>
    <property type="match status" value="1"/>
</dbReference>
<accession>A0AAY5KBV8</accession>
<dbReference type="Proteomes" id="UP000265140">
    <property type="component" value="Chromosome 19"/>
</dbReference>
<comment type="subcellular location">
    <subcellularLocation>
        <location evidence="1">Secreted</location>
    </subcellularLocation>
</comment>
<dbReference type="Ensembl" id="ENSELUT00000105192.1">
    <property type="protein sequence ID" value="ENSELUP00000085705.1"/>
    <property type="gene ID" value="ENSELUG00000043023.1"/>
</dbReference>
<evidence type="ECO:0000256" key="2">
    <source>
        <dbReference type="ARBA" id="ARBA00005834"/>
    </source>
</evidence>
<proteinExistence type="inferred from homology"/>
<evidence type="ECO:0000256" key="4">
    <source>
        <dbReference type="ARBA" id="ARBA00022525"/>
    </source>
</evidence>
<name>A0AAY5KBV8_ESOLU</name>
<evidence type="ECO:0000256" key="1">
    <source>
        <dbReference type="ARBA" id="ARBA00004613"/>
    </source>
</evidence>
<dbReference type="Gene3D" id="1.20.1250.10">
    <property type="match status" value="1"/>
</dbReference>
<comment type="similarity">
    <text evidence="2">Belongs to the leptin family.</text>
</comment>
<reference evidence="7" key="2">
    <citation type="submission" date="2025-08" db="UniProtKB">
        <authorList>
            <consortium name="Ensembl"/>
        </authorList>
    </citation>
    <scope>IDENTIFICATION</scope>
</reference>
<dbReference type="GeneTree" id="ENSGT01150000287046"/>
<dbReference type="InterPro" id="IPR009079">
    <property type="entry name" value="4_helix_cytokine-like_core"/>
</dbReference>
<dbReference type="GO" id="GO:0005179">
    <property type="term" value="F:hormone activity"/>
    <property type="evidence" value="ECO:0007669"/>
    <property type="project" value="InterPro"/>
</dbReference>
<keyword evidence="4" id="KW-0964">Secreted</keyword>
<dbReference type="PANTHER" id="PTHR11724:SF1">
    <property type="entry name" value="LEPTIN"/>
    <property type="match status" value="1"/>
</dbReference>
<feature type="signal peptide" evidence="6">
    <location>
        <begin position="1"/>
        <end position="22"/>
    </location>
</feature>
<dbReference type="AlphaFoldDB" id="A0AAY5KBV8"/>
<evidence type="ECO:0000256" key="6">
    <source>
        <dbReference type="SAM" id="SignalP"/>
    </source>
</evidence>
<dbReference type="PANTHER" id="PTHR11724">
    <property type="entry name" value="LEPTIN"/>
    <property type="match status" value="1"/>
</dbReference>
<reference evidence="7" key="3">
    <citation type="submission" date="2025-09" db="UniProtKB">
        <authorList>
            <consortium name="Ensembl"/>
        </authorList>
    </citation>
    <scope>IDENTIFICATION</scope>
</reference>
<dbReference type="SUPFAM" id="SSF47266">
    <property type="entry name" value="4-helical cytokines"/>
    <property type="match status" value="1"/>
</dbReference>
<organism evidence="7 8">
    <name type="scientific">Esox lucius</name>
    <name type="common">Northern pike</name>
    <dbReference type="NCBI Taxonomy" id="8010"/>
    <lineage>
        <taxon>Eukaryota</taxon>
        <taxon>Metazoa</taxon>
        <taxon>Chordata</taxon>
        <taxon>Craniata</taxon>
        <taxon>Vertebrata</taxon>
        <taxon>Euteleostomi</taxon>
        <taxon>Actinopterygii</taxon>
        <taxon>Neopterygii</taxon>
        <taxon>Teleostei</taxon>
        <taxon>Protacanthopterygii</taxon>
        <taxon>Esociformes</taxon>
        <taxon>Esocidae</taxon>
        <taxon>Esox</taxon>
    </lineage>
</organism>
<dbReference type="InterPro" id="IPR000065">
    <property type="entry name" value="Leptin"/>
</dbReference>
<keyword evidence="8" id="KW-1185">Reference proteome</keyword>
<sequence length="169" mass="18792">MDNSMALLGLSLLALLGPDAGASLSLNVVRTKVKHLAHIMMFRIKKLDTSPNMVIEGLDQFPHAEPADRLVKGLPSIVETIKFYQDIMLFLDEVDLIPLVEDTSTMKGLLENWMKVCCPAQKQSAEGDLKEALKDTNKRYGLTLGPAALKRLKGYLSWLLLNLDQLKIC</sequence>
<evidence type="ECO:0000313" key="7">
    <source>
        <dbReference type="Ensembl" id="ENSELUP00000085705.1"/>
    </source>
</evidence>
<protein>
    <recommendedName>
        <fullName evidence="3">Leptin</fullName>
    </recommendedName>
    <alternativeName>
        <fullName evidence="5">Obesity factor</fullName>
    </alternativeName>
</protein>
<feature type="chain" id="PRO_5044348631" description="Leptin" evidence="6">
    <location>
        <begin position="23"/>
        <end position="169"/>
    </location>
</feature>
<evidence type="ECO:0000313" key="8">
    <source>
        <dbReference type="Proteomes" id="UP000265140"/>
    </source>
</evidence>
<evidence type="ECO:0000256" key="3">
    <source>
        <dbReference type="ARBA" id="ARBA00021421"/>
    </source>
</evidence>
<evidence type="ECO:0000256" key="5">
    <source>
        <dbReference type="ARBA" id="ARBA00030981"/>
    </source>
</evidence>
<dbReference type="GO" id="GO:0005576">
    <property type="term" value="C:extracellular region"/>
    <property type="evidence" value="ECO:0007669"/>
    <property type="project" value="UniProtKB-SubCell"/>
</dbReference>